<dbReference type="InterPro" id="IPR013786">
    <property type="entry name" value="AcylCoA_DH/ox_N"/>
</dbReference>
<dbReference type="Gene3D" id="2.40.110.10">
    <property type="entry name" value="Butyryl-CoA Dehydrogenase, subunit A, domain 2"/>
    <property type="match status" value="1"/>
</dbReference>
<feature type="domain" description="Acyl-CoA oxidase/dehydrogenase middle" evidence="10">
    <location>
        <begin position="212"/>
        <end position="313"/>
    </location>
</feature>
<dbReference type="GO" id="GO:0033539">
    <property type="term" value="P:fatty acid beta-oxidation using acyl-CoA dehydrogenase"/>
    <property type="evidence" value="ECO:0007669"/>
    <property type="project" value="TreeGrafter"/>
</dbReference>
<evidence type="ECO:0000313" key="12">
    <source>
        <dbReference type="EMBL" id="ORY30359.1"/>
    </source>
</evidence>
<dbReference type="AlphaFoldDB" id="A0A1Y2B684"/>
<dbReference type="Pfam" id="PF02771">
    <property type="entry name" value="Acyl-CoA_dh_N"/>
    <property type="match status" value="1"/>
</dbReference>
<dbReference type="Gene3D" id="1.20.140.10">
    <property type="entry name" value="Butyryl-CoA Dehydrogenase, subunit A, domain 3"/>
    <property type="match status" value="1"/>
</dbReference>
<evidence type="ECO:0000256" key="8">
    <source>
        <dbReference type="SAM" id="MobiDB-lite"/>
    </source>
</evidence>
<feature type="domain" description="Acyl-CoA dehydrogenase/oxidase C-terminal" evidence="9">
    <location>
        <begin position="331"/>
        <end position="482"/>
    </location>
</feature>
<proteinExistence type="inferred from homology"/>
<organism evidence="12 13">
    <name type="scientific">Naematelia encephala</name>
    <dbReference type="NCBI Taxonomy" id="71784"/>
    <lineage>
        <taxon>Eukaryota</taxon>
        <taxon>Fungi</taxon>
        <taxon>Dikarya</taxon>
        <taxon>Basidiomycota</taxon>
        <taxon>Agaricomycotina</taxon>
        <taxon>Tremellomycetes</taxon>
        <taxon>Tremellales</taxon>
        <taxon>Naemateliaceae</taxon>
        <taxon>Naematelia</taxon>
    </lineage>
</organism>
<dbReference type="InterPro" id="IPR009075">
    <property type="entry name" value="AcylCo_DH/oxidase_C"/>
</dbReference>
<dbReference type="STRING" id="71784.A0A1Y2B684"/>
<dbReference type="InterPro" id="IPR006091">
    <property type="entry name" value="Acyl-CoA_Oxase/DH_mid-dom"/>
</dbReference>
<comment type="similarity">
    <text evidence="2 7">Belongs to the acyl-CoA dehydrogenase family.</text>
</comment>
<dbReference type="InterPro" id="IPR036250">
    <property type="entry name" value="AcylCo_DH-like_C"/>
</dbReference>
<evidence type="ECO:0000256" key="6">
    <source>
        <dbReference type="ARBA" id="ARBA00023002"/>
    </source>
</evidence>
<dbReference type="Pfam" id="PF02770">
    <property type="entry name" value="Acyl-CoA_dh_M"/>
    <property type="match status" value="1"/>
</dbReference>
<protein>
    <submittedName>
        <fullName evidence="12">Acyl-CoA dehydrogenase/oxidase</fullName>
    </submittedName>
</protein>
<dbReference type="GO" id="GO:0005737">
    <property type="term" value="C:cytoplasm"/>
    <property type="evidence" value="ECO:0007669"/>
    <property type="project" value="TreeGrafter"/>
</dbReference>
<dbReference type="Pfam" id="PF00441">
    <property type="entry name" value="Acyl-CoA_dh_1"/>
    <property type="match status" value="1"/>
</dbReference>
<dbReference type="SUPFAM" id="SSF47203">
    <property type="entry name" value="Acyl-CoA dehydrogenase C-terminal domain-like"/>
    <property type="match status" value="1"/>
</dbReference>
<keyword evidence="13" id="KW-1185">Reference proteome</keyword>
<dbReference type="Gene3D" id="1.10.540.10">
    <property type="entry name" value="Acyl-CoA dehydrogenase/oxidase, N-terminal domain"/>
    <property type="match status" value="1"/>
</dbReference>
<evidence type="ECO:0000259" key="9">
    <source>
        <dbReference type="Pfam" id="PF00441"/>
    </source>
</evidence>
<feature type="region of interest" description="Disordered" evidence="8">
    <location>
        <begin position="483"/>
        <end position="508"/>
    </location>
</feature>
<dbReference type="InterPro" id="IPR037069">
    <property type="entry name" value="AcylCoA_DH/ox_N_sf"/>
</dbReference>
<evidence type="ECO:0000259" key="11">
    <source>
        <dbReference type="Pfam" id="PF02771"/>
    </source>
</evidence>
<dbReference type="OrthoDB" id="434771at2759"/>
<reference evidence="12 13" key="1">
    <citation type="submission" date="2016-07" db="EMBL/GenBank/DDBJ databases">
        <title>Pervasive Adenine N6-methylation of Active Genes in Fungi.</title>
        <authorList>
            <consortium name="DOE Joint Genome Institute"/>
            <person name="Mondo S.J."/>
            <person name="Dannebaum R.O."/>
            <person name="Kuo R.C."/>
            <person name="Labutti K."/>
            <person name="Haridas S."/>
            <person name="Kuo A."/>
            <person name="Salamov A."/>
            <person name="Ahrendt S.R."/>
            <person name="Lipzen A."/>
            <person name="Sullivan W."/>
            <person name="Andreopoulos W.B."/>
            <person name="Clum A."/>
            <person name="Lindquist E."/>
            <person name="Daum C."/>
            <person name="Ramamoorthy G.K."/>
            <person name="Gryganskyi A."/>
            <person name="Culley D."/>
            <person name="Magnuson J.K."/>
            <person name="James T.Y."/>
            <person name="O'Malley M.A."/>
            <person name="Stajich J.E."/>
            <person name="Spatafora J.W."/>
            <person name="Visel A."/>
            <person name="Grigoriev I.V."/>
        </authorList>
    </citation>
    <scope>NUCLEOTIDE SEQUENCE [LARGE SCALE GENOMIC DNA]</scope>
    <source>
        <strain evidence="12 13">68-887.2</strain>
    </source>
</reference>
<gene>
    <name evidence="12" type="ORF">BCR39DRAFT_529440</name>
</gene>
<keyword evidence="6 7" id="KW-0560">Oxidoreductase</keyword>
<sequence length="508" mass="56168">MEAWTSAWVFSEIYSIPPISRLQFTTGLVSLHSTIRTGNDLRIDAYEQTRRRMSKHRVLEYISAGTWDLVEPLFSDRGKEILDRLIVFLQDEILPAETHFHSQISSDPQKRWQSVPAILDTLKTRAKELGLWNLWLSGGEFQHLAQGGGGGLTNLEYAVMAEIMGHSIVLYPQATNCSAPDTGNMEVFARFGTKAQKARYLKPLLDGEIRSSFAMTEYGVASSDATNLKNTTAVREKDELVVNGHKWWISGAGDPRNALHIVLAMTDPHNQSPYRRHSLVLVDPHGRGVNVVRPMTVYGYDDAPEGHCEVKYEGVRIGLHEGVVGGEAGLGRGFEMLQARLGPGRLHHCMRAVGVASRALSLVLLRASDPARKTFGKQLREHGTVLADVANSRAEIDQARLLVLAAARRIDVVGAKGALKEIGIAKFMVPAMALRVVDRAIQVYGAEGISQDQPLAAMYASLRTLRFADGPDEVHVQQIGKREMKDAEGVREKAKRVKDKEESLKAKL</sequence>
<evidence type="ECO:0000256" key="5">
    <source>
        <dbReference type="ARBA" id="ARBA00022827"/>
    </source>
</evidence>
<dbReference type="InterPro" id="IPR009100">
    <property type="entry name" value="AcylCoA_DH/oxidase_NM_dom_sf"/>
</dbReference>
<name>A0A1Y2B684_9TREE</name>
<dbReference type="Proteomes" id="UP000193986">
    <property type="component" value="Unassembled WGS sequence"/>
</dbReference>
<keyword evidence="4 7" id="KW-0285">Flavoprotein</keyword>
<dbReference type="InParanoid" id="A0A1Y2B684"/>
<evidence type="ECO:0000313" key="13">
    <source>
        <dbReference type="Proteomes" id="UP000193986"/>
    </source>
</evidence>
<comment type="caution">
    <text evidence="12">The sequence shown here is derived from an EMBL/GenBank/DDBJ whole genome shotgun (WGS) entry which is preliminary data.</text>
</comment>
<dbReference type="GO" id="GO:0050660">
    <property type="term" value="F:flavin adenine dinucleotide binding"/>
    <property type="evidence" value="ECO:0007669"/>
    <property type="project" value="InterPro"/>
</dbReference>
<feature type="domain" description="Acyl-CoA dehydrogenase/oxidase N-terminal" evidence="11">
    <location>
        <begin position="145"/>
        <end position="208"/>
    </location>
</feature>
<keyword evidence="5 7" id="KW-0274">FAD</keyword>
<dbReference type="GO" id="GO:0003995">
    <property type="term" value="F:acyl-CoA dehydrogenase activity"/>
    <property type="evidence" value="ECO:0007669"/>
    <property type="project" value="TreeGrafter"/>
</dbReference>
<comment type="subunit">
    <text evidence="3">Homodimer.</text>
</comment>
<dbReference type="SUPFAM" id="SSF56645">
    <property type="entry name" value="Acyl-CoA dehydrogenase NM domain-like"/>
    <property type="match status" value="1"/>
</dbReference>
<evidence type="ECO:0000256" key="1">
    <source>
        <dbReference type="ARBA" id="ARBA00001974"/>
    </source>
</evidence>
<dbReference type="EMBL" id="MCFC01000020">
    <property type="protein sequence ID" value="ORY30359.1"/>
    <property type="molecule type" value="Genomic_DNA"/>
</dbReference>
<evidence type="ECO:0000256" key="4">
    <source>
        <dbReference type="ARBA" id="ARBA00022630"/>
    </source>
</evidence>
<evidence type="ECO:0000256" key="7">
    <source>
        <dbReference type="RuleBase" id="RU362125"/>
    </source>
</evidence>
<dbReference type="InterPro" id="IPR046373">
    <property type="entry name" value="Acyl-CoA_Oxase/DH_mid-dom_sf"/>
</dbReference>
<evidence type="ECO:0000256" key="3">
    <source>
        <dbReference type="ARBA" id="ARBA00011738"/>
    </source>
</evidence>
<dbReference type="PANTHER" id="PTHR48083">
    <property type="entry name" value="MEDIUM-CHAIN SPECIFIC ACYL-COA DEHYDROGENASE, MITOCHONDRIAL-RELATED"/>
    <property type="match status" value="1"/>
</dbReference>
<evidence type="ECO:0000256" key="2">
    <source>
        <dbReference type="ARBA" id="ARBA00009347"/>
    </source>
</evidence>
<accession>A0A1Y2B684</accession>
<dbReference type="InterPro" id="IPR050741">
    <property type="entry name" value="Acyl-CoA_dehydrogenase"/>
</dbReference>
<comment type="cofactor">
    <cofactor evidence="1 7">
        <name>FAD</name>
        <dbReference type="ChEBI" id="CHEBI:57692"/>
    </cofactor>
</comment>
<evidence type="ECO:0000259" key="10">
    <source>
        <dbReference type="Pfam" id="PF02770"/>
    </source>
</evidence>
<dbReference type="PANTHER" id="PTHR48083:SF13">
    <property type="entry name" value="ACYL-COA DEHYDROGENASE FAMILY MEMBER 11"/>
    <property type="match status" value="1"/>
</dbReference>